<comment type="caution">
    <text evidence="8">The sequence shown here is derived from an EMBL/GenBank/DDBJ whole genome shotgun (WGS) entry which is preliminary data.</text>
</comment>
<dbReference type="SUPFAM" id="SSF81321">
    <property type="entry name" value="Family A G protein-coupled receptor-like"/>
    <property type="match status" value="1"/>
</dbReference>
<keyword evidence="3 6" id="KW-0812">Transmembrane</keyword>
<feature type="transmembrane region" description="Helical" evidence="6">
    <location>
        <begin position="105"/>
        <end position="128"/>
    </location>
</feature>
<evidence type="ECO:0000259" key="7">
    <source>
        <dbReference type="PROSITE" id="PS50262"/>
    </source>
</evidence>
<evidence type="ECO:0000256" key="3">
    <source>
        <dbReference type="ARBA" id="ARBA00022692"/>
    </source>
</evidence>
<keyword evidence="5 6" id="KW-0472">Membrane</keyword>
<dbReference type="InterPro" id="IPR000276">
    <property type="entry name" value="GPCR_Rhodpsn"/>
</dbReference>
<keyword evidence="9" id="KW-1185">Reference proteome</keyword>
<dbReference type="InterPro" id="IPR052954">
    <property type="entry name" value="GPCR-Ligand_Int"/>
</dbReference>
<dbReference type="Gene3D" id="1.20.1070.10">
    <property type="entry name" value="Rhodopsin 7-helix transmembrane proteins"/>
    <property type="match status" value="1"/>
</dbReference>
<evidence type="ECO:0000256" key="4">
    <source>
        <dbReference type="ARBA" id="ARBA00022989"/>
    </source>
</evidence>
<protein>
    <recommendedName>
        <fullName evidence="7">G-protein coupled receptors family 1 profile domain-containing protein</fullName>
    </recommendedName>
</protein>
<feature type="transmembrane region" description="Helical" evidence="6">
    <location>
        <begin position="252"/>
        <end position="272"/>
    </location>
</feature>
<comment type="subcellular location">
    <subcellularLocation>
        <location evidence="1">Membrane</location>
    </subcellularLocation>
</comment>
<reference evidence="8 9" key="1">
    <citation type="submission" date="2024-08" db="EMBL/GenBank/DDBJ databases">
        <authorList>
            <person name="Cucini C."/>
            <person name="Frati F."/>
        </authorList>
    </citation>
    <scope>NUCLEOTIDE SEQUENCE [LARGE SCALE GENOMIC DNA]</scope>
</reference>
<sequence length="312" mass="35721">MFITGDSLHDHESAAHYIRMRQEEKRAFDFLLIVLSAFDLFSSLMAVIWVTGMIAFYEVWDKGPITVFMIYVPFLLCLLGRSGSIYMTVLITIERYLVIAFPMELGTWFTAIKTKALTAAVTLLAILVNIPRLSGIIITKNDEGGKNLASLHDLDCIIVETKLNNFWYETCFAIHHKIDVYLPFPLLIVYNFLLFMEIRKFSKKRLALQMNKSRMREIRAAKMFLPVAVVLVISLLYVFVILTDISYREFAMLLGLTVVVNAAANLPIYYAMSPGSSFRKTLWEVLPCGWKEKNKSCNRGIRNPATLNNNQF</sequence>
<keyword evidence="4 6" id="KW-1133">Transmembrane helix</keyword>
<gene>
    <name evidence="8" type="ORF">ODALV1_LOCUS1325</name>
</gene>
<feature type="domain" description="G-protein coupled receptors family 1 profile" evidence="7">
    <location>
        <begin position="1"/>
        <end position="269"/>
    </location>
</feature>
<evidence type="ECO:0000256" key="2">
    <source>
        <dbReference type="ARBA" id="ARBA00010663"/>
    </source>
</evidence>
<comment type="similarity">
    <text evidence="2">Belongs to the G-protein coupled receptor 1 family.</text>
</comment>
<evidence type="ECO:0000313" key="8">
    <source>
        <dbReference type="EMBL" id="CAL8070594.1"/>
    </source>
</evidence>
<dbReference type="PANTHER" id="PTHR46641">
    <property type="entry name" value="FMRFAMIDE RECEPTOR-RELATED"/>
    <property type="match status" value="1"/>
</dbReference>
<name>A0ABP1PQD8_9HEXA</name>
<dbReference type="Proteomes" id="UP001642540">
    <property type="component" value="Unassembled WGS sequence"/>
</dbReference>
<evidence type="ECO:0000256" key="1">
    <source>
        <dbReference type="ARBA" id="ARBA00004370"/>
    </source>
</evidence>
<accession>A0ABP1PQD8</accession>
<evidence type="ECO:0000313" key="9">
    <source>
        <dbReference type="Proteomes" id="UP001642540"/>
    </source>
</evidence>
<dbReference type="InterPro" id="IPR017452">
    <property type="entry name" value="GPCR_Rhodpsn_7TM"/>
</dbReference>
<dbReference type="PROSITE" id="PS50262">
    <property type="entry name" value="G_PROTEIN_RECEP_F1_2"/>
    <property type="match status" value="1"/>
</dbReference>
<proteinExistence type="inferred from homology"/>
<evidence type="ECO:0000256" key="5">
    <source>
        <dbReference type="ARBA" id="ARBA00023136"/>
    </source>
</evidence>
<evidence type="ECO:0000256" key="6">
    <source>
        <dbReference type="SAM" id="Phobius"/>
    </source>
</evidence>
<organism evidence="8 9">
    <name type="scientific">Orchesella dallaii</name>
    <dbReference type="NCBI Taxonomy" id="48710"/>
    <lineage>
        <taxon>Eukaryota</taxon>
        <taxon>Metazoa</taxon>
        <taxon>Ecdysozoa</taxon>
        <taxon>Arthropoda</taxon>
        <taxon>Hexapoda</taxon>
        <taxon>Collembola</taxon>
        <taxon>Entomobryomorpha</taxon>
        <taxon>Entomobryoidea</taxon>
        <taxon>Orchesellidae</taxon>
        <taxon>Orchesellinae</taxon>
        <taxon>Orchesella</taxon>
    </lineage>
</organism>
<dbReference type="PANTHER" id="PTHR46641:SF2">
    <property type="entry name" value="FMRFAMIDE RECEPTOR"/>
    <property type="match status" value="1"/>
</dbReference>
<feature type="transmembrane region" description="Helical" evidence="6">
    <location>
        <begin position="30"/>
        <end position="56"/>
    </location>
</feature>
<dbReference type="EMBL" id="CAXLJM020000004">
    <property type="protein sequence ID" value="CAL8070594.1"/>
    <property type="molecule type" value="Genomic_DNA"/>
</dbReference>
<dbReference type="Pfam" id="PF00001">
    <property type="entry name" value="7tm_1"/>
    <property type="match status" value="1"/>
</dbReference>
<feature type="transmembrane region" description="Helical" evidence="6">
    <location>
        <begin position="68"/>
        <end position="93"/>
    </location>
</feature>
<feature type="transmembrane region" description="Helical" evidence="6">
    <location>
        <begin position="220"/>
        <end position="240"/>
    </location>
</feature>
<feature type="transmembrane region" description="Helical" evidence="6">
    <location>
        <begin position="180"/>
        <end position="199"/>
    </location>
</feature>